<evidence type="ECO:0000313" key="3">
    <source>
        <dbReference type="Proteomes" id="UP000238523"/>
    </source>
</evidence>
<dbReference type="Proteomes" id="UP000238523">
    <property type="component" value="Chromosome"/>
</dbReference>
<protein>
    <submittedName>
        <fullName evidence="2">Uncharacterized protein</fullName>
    </submittedName>
</protein>
<reference evidence="2 3" key="1">
    <citation type="submission" date="2017-11" db="EMBL/GenBank/DDBJ databases">
        <title>Complete genome of Rhizobium leguminosarum Norway, an ineffective micro-symbiont.</title>
        <authorList>
            <person name="Hoffrichter A."/>
            <person name="Liang J."/>
            <person name="Brachmann A."/>
            <person name="Marin M."/>
        </authorList>
    </citation>
    <scope>NUCLEOTIDE SEQUENCE [LARGE SCALE GENOMIC DNA]</scope>
    <source>
        <strain evidence="2 3">Norway</strain>
    </source>
</reference>
<dbReference type="AlphaFoldDB" id="A0A2K9Z2Y9"/>
<sequence>MAPNQGSSNRWPDLAAQADDFFSDMMLTRLKPEARIHAYPTTLHRVRNCHRRSRLPDTESSYSTSQRRPRSSARSSSS</sequence>
<accession>A0A2K9Z2Y9</accession>
<evidence type="ECO:0000313" key="2">
    <source>
        <dbReference type="EMBL" id="AUW42550.1"/>
    </source>
</evidence>
<proteinExistence type="predicted"/>
<dbReference type="EMBL" id="CP025012">
    <property type="protein sequence ID" value="AUW42550.1"/>
    <property type="molecule type" value="Genomic_DNA"/>
</dbReference>
<feature type="region of interest" description="Disordered" evidence="1">
    <location>
        <begin position="47"/>
        <end position="78"/>
    </location>
</feature>
<gene>
    <name evidence="2" type="ORF">CUJ84_Chr002186</name>
</gene>
<name>A0A2K9Z2Y9_RHILE</name>
<evidence type="ECO:0000256" key="1">
    <source>
        <dbReference type="SAM" id="MobiDB-lite"/>
    </source>
</evidence>
<organism evidence="2 3">
    <name type="scientific">Rhizobium leguminosarum</name>
    <dbReference type="NCBI Taxonomy" id="384"/>
    <lineage>
        <taxon>Bacteria</taxon>
        <taxon>Pseudomonadati</taxon>
        <taxon>Pseudomonadota</taxon>
        <taxon>Alphaproteobacteria</taxon>
        <taxon>Hyphomicrobiales</taxon>
        <taxon>Rhizobiaceae</taxon>
        <taxon>Rhizobium/Agrobacterium group</taxon>
        <taxon>Rhizobium</taxon>
    </lineage>
</organism>